<feature type="region of interest" description="Disordered" evidence="1">
    <location>
        <begin position="696"/>
        <end position="735"/>
    </location>
</feature>
<feature type="compositionally biased region" description="Acidic residues" evidence="1">
    <location>
        <begin position="698"/>
        <end position="707"/>
    </location>
</feature>
<organism evidence="2 3">
    <name type="scientific">Microbotryum silenes-dioicae</name>
    <dbReference type="NCBI Taxonomy" id="796604"/>
    <lineage>
        <taxon>Eukaryota</taxon>
        <taxon>Fungi</taxon>
        <taxon>Dikarya</taxon>
        <taxon>Basidiomycota</taxon>
        <taxon>Pucciniomycotina</taxon>
        <taxon>Microbotryomycetes</taxon>
        <taxon>Microbotryales</taxon>
        <taxon>Microbotryaceae</taxon>
        <taxon>Microbotryum</taxon>
    </lineage>
</organism>
<feature type="compositionally biased region" description="Basic and acidic residues" evidence="1">
    <location>
        <begin position="251"/>
        <end position="261"/>
    </location>
</feature>
<dbReference type="InterPro" id="IPR032675">
    <property type="entry name" value="LRR_dom_sf"/>
</dbReference>
<dbReference type="EMBL" id="FQNC01000013">
    <property type="protein sequence ID" value="SGY14950.1"/>
    <property type="molecule type" value="Genomic_DNA"/>
</dbReference>
<dbReference type="SUPFAM" id="SSF52047">
    <property type="entry name" value="RNI-like"/>
    <property type="match status" value="1"/>
</dbReference>
<feature type="compositionally biased region" description="Basic and acidic residues" evidence="1">
    <location>
        <begin position="513"/>
        <end position="526"/>
    </location>
</feature>
<proteinExistence type="predicted"/>
<reference evidence="2 3" key="1">
    <citation type="submission" date="2016-11" db="EMBL/GenBank/DDBJ databases">
        <authorList>
            <person name="Jaros S."/>
            <person name="Januszkiewicz K."/>
            <person name="Wedrychowicz H."/>
        </authorList>
    </citation>
    <scope>NUCLEOTIDE SEQUENCE [LARGE SCALE GENOMIC DNA]</scope>
</reference>
<dbReference type="STRING" id="796604.A0A2X0NVB4"/>
<feature type="compositionally biased region" description="Polar residues" evidence="1">
    <location>
        <begin position="478"/>
        <end position="488"/>
    </location>
</feature>
<dbReference type="Gene3D" id="3.80.10.10">
    <property type="entry name" value="Ribonuclease Inhibitor"/>
    <property type="match status" value="1"/>
</dbReference>
<feature type="compositionally biased region" description="Polar residues" evidence="1">
    <location>
        <begin position="608"/>
        <end position="629"/>
    </location>
</feature>
<evidence type="ECO:0000313" key="2">
    <source>
        <dbReference type="EMBL" id="SGY14950.1"/>
    </source>
</evidence>
<dbReference type="Proteomes" id="UP000249464">
    <property type="component" value="Unassembled WGS sequence"/>
</dbReference>
<feature type="compositionally biased region" description="Low complexity" evidence="1">
    <location>
        <begin position="713"/>
        <end position="726"/>
    </location>
</feature>
<accession>A0A2X0NVB4</accession>
<feature type="region of interest" description="Disordered" evidence="1">
    <location>
        <begin position="250"/>
        <end position="277"/>
    </location>
</feature>
<feature type="region of interest" description="Disordered" evidence="1">
    <location>
        <begin position="334"/>
        <end position="357"/>
    </location>
</feature>
<keyword evidence="3" id="KW-1185">Reference proteome</keyword>
<feature type="compositionally biased region" description="Low complexity" evidence="1">
    <location>
        <begin position="58"/>
        <end position="71"/>
    </location>
</feature>
<name>A0A2X0NVB4_9BASI</name>
<protein>
    <submittedName>
        <fullName evidence="2">BQ5605_C013g07178 protein</fullName>
    </submittedName>
</protein>
<feature type="region of interest" description="Disordered" evidence="1">
    <location>
        <begin position="461"/>
        <end position="638"/>
    </location>
</feature>
<gene>
    <name evidence="2" type="primary">BQ5605_C013g07178</name>
    <name evidence="2" type="ORF">BQ5605_C013G07178</name>
</gene>
<evidence type="ECO:0000256" key="1">
    <source>
        <dbReference type="SAM" id="MobiDB-lite"/>
    </source>
</evidence>
<dbReference type="AlphaFoldDB" id="A0A2X0NVB4"/>
<evidence type="ECO:0000313" key="3">
    <source>
        <dbReference type="Proteomes" id="UP000249464"/>
    </source>
</evidence>
<sequence>MGALAEAGFCRLPTHRQGHRHTSITPLLARQKAPRTMVRFNLTQSHEGTPRGGSPADTSTQSRSPTTRPVSGNHASSPAMNALSLNPELEPGHFPPEIVYLIIQHLYYTILPPPEPFPSPDPYLHLLPRESLWMPPRLAPPRAEQLRETFRNLALVDKTWGDEATRALWRKISFGFPKSWEGVLRVVDEYEHGQRMDRRKKDDPLGSGWSLNSIAGIEVSTSNEDRGRSVVPNWTNDTKWAKLAGPLADTVSKHGRDDSSHSFDTTTGGGENEAPISLNAADSPLLYTKTISFSRFRTAGMSRSLRQGSHERFVTPHRLLKLLRGTRLGKGPLDFPGAGDDEEDSITTGSNYGDERKMNADDLDEFGGPVGKFKQTGRLEGLAFTEFMDSALTKAVLDELLFRGGYLAEYEESDDSHSHHEGYFDHLEPASSDAGAPLFSPFPSPFVEAVAAPSIREPFQARHLQSSQSRSPIGARRSSLSSTVISESDYQDVAMEDDDSDEEKAVFQLGEGRPTRRLDHSPEVRGRSLPQRLPFQRRSSGAAYDHSLVVEPGTDEIEERGRERTGRSATLSGRGRSRFNRSLVPPSAFASRSSSVPAPFHERGATHSPFSSRVRGTSLDTERSSSVPASASGRRGRGQVKVVQILEGSKQVKAIRALDLCGCISTVFVRAIEECIGTYRLGPPSLLPSATSSITAIDENDDSDDSDWQAGVSSSHLSTSSLPTAHSHSHGHSVDGKHRKLRRIYFPHFRRLGLASSLLPTHLLTSFVLSFPYLTHLDLAGTLASPELLQGLALAGQAGPGGRKMRLKALNLARCRLVTGSAVLGLFCGDCPPFTSHAGMDANEAWGSGEVVSGLVDCSLYGDAAHTSPLSHPELRLVLTISPAFTSGRLRTLDLSSTPLTDALLLEHFPPQPHLIELGLAGCRAITMRGVAQFLIEKAPGVEVLDLSNAVPGAQIVAPSSAQRRATLSTPMLSIFELHTVLLRTVASVSANLGETDENCQILLALRETNLRVVELDEKALDAVQGGAGNWKPIWGKGRRGWYVDVATSSVLDRSPTARGPRKLVHLPQNDPHRQALLRLYEQNGSVATETGWHARKMEVIRGDGMMGREEGLYAYQAFSVSDKSLFPIRTHPHRPSNATACTI</sequence>
<feature type="region of interest" description="Disordered" evidence="1">
    <location>
        <begin position="42"/>
        <end position="84"/>
    </location>
</feature>